<dbReference type="PANTHER" id="PTHR47990">
    <property type="entry name" value="2-OXOGLUTARATE (2OG) AND FE(II)-DEPENDENT OXYGENASE SUPERFAMILY PROTEIN-RELATED"/>
    <property type="match status" value="1"/>
</dbReference>
<keyword evidence="2" id="KW-0479">Metal-binding</keyword>
<dbReference type="SUPFAM" id="SSF51197">
    <property type="entry name" value="Clavaminate synthase-like"/>
    <property type="match status" value="1"/>
</dbReference>
<evidence type="ECO:0000256" key="2">
    <source>
        <dbReference type="RuleBase" id="RU003682"/>
    </source>
</evidence>
<evidence type="ECO:0000256" key="1">
    <source>
        <dbReference type="ARBA" id="ARBA00008056"/>
    </source>
</evidence>
<dbReference type="PROSITE" id="PS51471">
    <property type="entry name" value="FE2OG_OXY"/>
    <property type="match status" value="1"/>
</dbReference>
<dbReference type="Pfam" id="PF14226">
    <property type="entry name" value="DIOX_N"/>
    <property type="match status" value="1"/>
</dbReference>
<dbReference type="AlphaFoldDB" id="A0A6A6AFL7"/>
<dbReference type="RefSeq" id="XP_033525086.1">
    <property type="nucleotide sequence ID" value="XM_033663514.1"/>
</dbReference>
<dbReference type="InterPro" id="IPR044861">
    <property type="entry name" value="IPNS-like_FE2OG_OXY"/>
</dbReference>
<dbReference type="GeneID" id="54403946"/>
<evidence type="ECO:0000313" key="4">
    <source>
        <dbReference type="EMBL" id="KAF2130699.1"/>
    </source>
</evidence>
<dbReference type="InterPro" id="IPR026992">
    <property type="entry name" value="DIOX_N"/>
</dbReference>
<keyword evidence="2" id="KW-0408">Iron</keyword>
<keyword evidence="5" id="KW-1185">Reference proteome</keyword>
<accession>A0A6A6AFL7</accession>
<dbReference type="Proteomes" id="UP000799771">
    <property type="component" value="Unassembled WGS sequence"/>
</dbReference>
<comment type="similarity">
    <text evidence="1 2">Belongs to the iron/ascorbate-dependent oxidoreductase family.</text>
</comment>
<dbReference type="InterPro" id="IPR027443">
    <property type="entry name" value="IPNS-like_sf"/>
</dbReference>
<proteinExistence type="inferred from homology"/>
<dbReference type="OrthoDB" id="288590at2759"/>
<reference evidence="4" key="1">
    <citation type="journal article" date="2020" name="Stud. Mycol.">
        <title>101 Dothideomycetes genomes: a test case for predicting lifestyles and emergence of pathogens.</title>
        <authorList>
            <person name="Haridas S."/>
            <person name="Albert R."/>
            <person name="Binder M."/>
            <person name="Bloem J."/>
            <person name="Labutti K."/>
            <person name="Salamov A."/>
            <person name="Andreopoulos B."/>
            <person name="Baker S."/>
            <person name="Barry K."/>
            <person name="Bills G."/>
            <person name="Bluhm B."/>
            <person name="Cannon C."/>
            <person name="Castanera R."/>
            <person name="Culley D."/>
            <person name="Daum C."/>
            <person name="Ezra D."/>
            <person name="Gonzalez J."/>
            <person name="Henrissat B."/>
            <person name="Kuo A."/>
            <person name="Liang C."/>
            <person name="Lipzen A."/>
            <person name="Lutzoni F."/>
            <person name="Magnuson J."/>
            <person name="Mondo S."/>
            <person name="Nolan M."/>
            <person name="Ohm R."/>
            <person name="Pangilinan J."/>
            <person name="Park H.-J."/>
            <person name="Ramirez L."/>
            <person name="Alfaro M."/>
            <person name="Sun H."/>
            <person name="Tritt A."/>
            <person name="Yoshinaga Y."/>
            <person name="Zwiers L.-H."/>
            <person name="Turgeon B."/>
            <person name="Goodwin S."/>
            <person name="Spatafora J."/>
            <person name="Crous P."/>
            <person name="Grigoriev I."/>
        </authorList>
    </citation>
    <scope>NUCLEOTIDE SEQUENCE</scope>
    <source>
        <strain evidence="4">CBS 119687</strain>
    </source>
</reference>
<gene>
    <name evidence="4" type="ORF">P153DRAFT_287177</name>
</gene>
<dbReference type="GO" id="GO:0016491">
    <property type="term" value="F:oxidoreductase activity"/>
    <property type="evidence" value="ECO:0007669"/>
    <property type="project" value="UniProtKB-KW"/>
</dbReference>
<dbReference type="GO" id="GO:0046872">
    <property type="term" value="F:metal ion binding"/>
    <property type="evidence" value="ECO:0007669"/>
    <property type="project" value="UniProtKB-KW"/>
</dbReference>
<dbReference type="InterPro" id="IPR050231">
    <property type="entry name" value="Iron_ascorbate_oxido_reductase"/>
</dbReference>
<dbReference type="GO" id="GO:0044283">
    <property type="term" value="P:small molecule biosynthetic process"/>
    <property type="evidence" value="ECO:0007669"/>
    <property type="project" value="UniProtKB-ARBA"/>
</dbReference>
<keyword evidence="2" id="KW-0560">Oxidoreductase</keyword>
<evidence type="ECO:0000259" key="3">
    <source>
        <dbReference type="PROSITE" id="PS51471"/>
    </source>
</evidence>
<dbReference type="InterPro" id="IPR005123">
    <property type="entry name" value="Oxoglu/Fe-dep_dioxygenase_dom"/>
</dbReference>
<dbReference type="Gene3D" id="2.60.120.330">
    <property type="entry name" value="B-lactam Antibiotic, Isopenicillin N Synthase, Chain"/>
    <property type="match status" value="1"/>
</dbReference>
<feature type="domain" description="Fe2OG dioxygenase" evidence="3">
    <location>
        <begin position="168"/>
        <end position="286"/>
    </location>
</feature>
<organism evidence="4 5">
    <name type="scientific">Dothidotthia symphoricarpi CBS 119687</name>
    <dbReference type="NCBI Taxonomy" id="1392245"/>
    <lineage>
        <taxon>Eukaryota</taxon>
        <taxon>Fungi</taxon>
        <taxon>Dikarya</taxon>
        <taxon>Ascomycota</taxon>
        <taxon>Pezizomycotina</taxon>
        <taxon>Dothideomycetes</taxon>
        <taxon>Pleosporomycetidae</taxon>
        <taxon>Pleosporales</taxon>
        <taxon>Dothidotthiaceae</taxon>
        <taxon>Dothidotthia</taxon>
    </lineage>
</organism>
<sequence>MAAILTLDYSHFTSGTKEQRQKFIQQLLESFTTTGFVKIINHGFDEQQLKEVFGWTQTFFAQPLEVKNEIQNNTNPHRGYTAYGVEAVAQLSQDEKIRAMKDSKEHFDQGPRYDKEYPNQWPKELPGFQAFMDAFYEKCDKVCLELIDALEVGLGIDDKSITKRCIPSATDLRLTHYPPIPVEELKSGRRIRIAPHVDFGVISLLFQDGVGGLEAEDRTSPEADSFLPIMPSDNTEMIVNLGATMQRWTNDKLFGGLHRVTVPPSMKDSSDSIIPARLSVAYLFKAERSVSVGPLPAFVSEKEPAHYPEMNALEYHQWRNNAIY</sequence>
<protein>
    <submittedName>
        <fullName evidence="4">Clavaminate synthase-like protein</fullName>
    </submittedName>
</protein>
<evidence type="ECO:0000313" key="5">
    <source>
        <dbReference type="Proteomes" id="UP000799771"/>
    </source>
</evidence>
<dbReference type="Pfam" id="PF03171">
    <property type="entry name" value="2OG-FeII_Oxy"/>
    <property type="match status" value="1"/>
</dbReference>
<dbReference type="EMBL" id="ML977503">
    <property type="protein sequence ID" value="KAF2130699.1"/>
    <property type="molecule type" value="Genomic_DNA"/>
</dbReference>
<name>A0A6A6AFL7_9PLEO</name>